<dbReference type="GO" id="GO:0019265">
    <property type="term" value="P:glycine biosynthetic process, by transamination of glyoxylate"/>
    <property type="evidence" value="ECO:0007669"/>
    <property type="project" value="TreeGrafter"/>
</dbReference>
<evidence type="ECO:0000256" key="5">
    <source>
        <dbReference type="ARBA" id="ARBA00022679"/>
    </source>
</evidence>
<evidence type="ECO:0000256" key="3">
    <source>
        <dbReference type="ARBA" id="ARBA00013049"/>
    </source>
</evidence>
<evidence type="ECO:0000256" key="4">
    <source>
        <dbReference type="ARBA" id="ARBA00022576"/>
    </source>
</evidence>
<dbReference type="InterPro" id="IPR000192">
    <property type="entry name" value="Aminotrans_V_dom"/>
</dbReference>
<keyword evidence="6 8" id="KW-0663">Pyridoxal phosphate</keyword>
<dbReference type="OrthoDB" id="7403325at2759"/>
<sequence>MGPGPANAHPRILAAQTLPLLGHMHPPFLSIMDEIRQGLRYLFQTSSNYTLLASGTGHAGMEMAIANLVEPGDTVVVGNKGIWGARVADMAERFGANVVELKVAAGKTFSLAELTAAVEQHKPALLFLTQGESSTGVRQSLAGVGEVCRKHGALLLVDTVASLGGVPLLADAWAVDAVYTGSQKCLSAPPGAAPLMLNERALQKVKNRKTKVRSYYFDLNLVGDYWGWFGSRSYHHTGMVSMWYAMREALAVLSEEGLEASWARHEAAHQQLWAGLRELGLEPFVEDPRDRLATVPAGVDWAALCKHAMDAYGVEVSGGLGPTAGKVWRVGLMGYNAKPANVELVLVAFRTGLAKQGYKPAAAAAATA</sequence>
<evidence type="ECO:0000256" key="9">
    <source>
        <dbReference type="RuleBase" id="RU004075"/>
    </source>
</evidence>
<evidence type="ECO:0000256" key="8">
    <source>
        <dbReference type="PIRSR" id="PIRSR000524-50"/>
    </source>
</evidence>
<dbReference type="GeneID" id="17359105"/>
<dbReference type="AlphaFoldDB" id="E1Z2J6"/>
<dbReference type="InterPro" id="IPR024169">
    <property type="entry name" value="SP_NH2Trfase/AEP_transaminase"/>
</dbReference>
<feature type="domain" description="Aminotransferase class V" evidence="11">
    <location>
        <begin position="23"/>
        <end position="331"/>
    </location>
</feature>
<evidence type="ECO:0000256" key="2">
    <source>
        <dbReference type="ARBA" id="ARBA00009236"/>
    </source>
</evidence>
<proteinExistence type="inferred from homology"/>
<accession>E1Z2J6</accession>
<dbReference type="Pfam" id="PF00266">
    <property type="entry name" value="Aminotran_5"/>
    <property type="match status" value="1"/>
</dbReference>
<dbReference type="Gene3D" id="3.90.1150.10">
    <property type="entry name" value="Aspartate Aminotransferase, domain 1"/>
    <property type="match status" value="1"/>
</dbReference>
<dbReference type="PANTHER" id="PTHR21152:SF40">
    <property type="entry name" value="ALANINE--GLYOXYLATE AMINOTRANSFERASE"/>
    <property type="match status" value="1"/>
</dbReference>
<dbReference type="EC" id="2.6.1.44" evidence="3"/>
<evidence type="ECO:0000256" key="1">
    <source>
        <dbReference type="ARBA" id="ARBA00001933"/>
    </source>
</evidence>
<dbReference type="OMA" id="CKHAMDA"/>
<evidence type="ECO:0000256" key="7">
    <source>
        <dbReference type="PIRSR" id="PIRSR000524-1"/>
    </source>
</evidence>
<feature type="modified residue" description="N6-(pyridoxal phosphate)lysine" evidence="8">
    <location>
        <position position="184"/>
    </location>
</feature>
<dbReference type="InParanoid" id="E1Z2J6"/>
<dbReference type="PIRSF" id="PIRSF000524">
    <property type="entry name" value="SPT"/>
    <property type="match status" value="1"/>
</dbReference>
<keyword evidence="5" id="KW-0808">Transferase</keyword>
<dbReference type="InterPro" id="IPR015424">
    <property type="entry name" value="PyrdxlP-dep_Trfase"/>
</dbReference>
<dbReference type="GO" id="GO:0008453">
    <property type="term" value="F:alanine-glyoxylate transaminase activity"/>
    <property type="evidence" value="ECO:0007669"/>
    <property type="project" value="UniProtKB-EC"/>
</dbReference>
<evidence type="ECO:0000256" key="10">
    <source>
        <dbReference type="RuleBase" id="RU004504"/>
    </source>
</evidence>
<protein>
    <recommendedName>
        <fullName evidence="3">alanine--glyoxylate transaminase</fullName>
        <ecNumber evidence="3">2.6.1.44</ecNumber>
    </recommendedName>
</protein>
<dbReference type="SUPFAM" id="SSF53383">
    <property type="entry name" value="PLP-dependent transferases"/>
    <property type="match status" value="1"/>
</dbReference>
<dbReference type="STRING" id="554065.E1Z2J6"/>
<keyword evidence="4" id="KW-0032">Aminotransferase</keyword>
<comment type="similarity">
    <text evidence="2 9">Belongs to the class-V pyridoxal-phosphate-dependent aminotransferase family.</text>
</comment>
<evidence type="ECO:0000313" key="13">
    <source>
        <dbReference type="Proteomes" id="UP000008141"/>
    </source>
</evidence>
<keyword evidence="13" id="KW-1185">Reference proteome</keyword>
<dbReference type="GO" id="GO:0004760">
    <property type="term" value="F:L-serine-pyruvate transaminase activity"/>
    <property type="evidence" value="ECO:0007669"/>
    <property type="project" value="TreeGrafter"/>
</dbReference>
<dbReference type="Proteomes" id="UP000008141">
    <property type="component" value="Unassembled WGS sequence"/>
</dbReference>
<dbReference type="FunFam" id="3.40.640.10:FF:000027">
    <property type="entry name" value="Serine--pyruvate aminotransferase, mitochondrial"/>
    <property type="match status" value="1"/>
</dbReference>
<dbReference type="EMBL" id="GL433835">
    <property type="protein sequence ID" value="EFN60011.1"/>
    <property type="molecule type" value="Genomic_DNA"/>
</dbReference>
<reference evidence="12 13" key="1">
    <citation type="journal article" date="2010" name="Plant Cell">
        <title>The Chlorella variabilis NC64A genome reveals adaptation to photosymbiosis, coevolution with viruses, and cryptic sex.</title>
        <authorList>
            <person name="Blanc G."/>
            <person name="Duncan G."/>
            <person name="Agarkova I."/>
            <person name="Borodovsky M."/>
            <person name="Gurnon J."/>
            <person name="Kuo A."/>
            <person name="Lindquist E."/>
            <person name="Lucas S."/>
            <person name="Pangilinan J."/>
            <person name="Polle J."/>
            <person name="Salamov A."/>
            <person name="Terry A."/>
            <person name="Yamada T."/>
            <person name="Dunigan D.D."/>
            <person name="Grigoriev I.V."/>
            <person name="Claverie J.M."/>
            <person name="Van Etten J.L."/>
        </authorList>
    </citation>
    <scope>NUCLEOTIDE SEQUENCE [LARGE SCALE GENOMIC DNA]</scope>
    <source>
        <strain evidence="12 13">NC64A</strain>
    </source>
</reference>
<dbReference type="InterPro" id="IPR015421">
    <property type="entry name" value="PyrdxlP-dep_Trfase_major"/>
</dbReference>
<evidence type="ECO:0000256" key="6">
    <source>
        <dbReference type="ARBA" id="ARBA00022898"/>
    </source>
</evidence>
<gene>
    <name evidence="12" type="ORF">CHLNCDRAFT_48400</name>
</gene>
<dbReference type="CDD" id="cd06451">
    <property type="entry name" value="AGAT_like"/>
    <property type="match status" value="1"/>
</dbReference>
<dbReference type="PANTHER" id="PTHR21152">
    <property type="entry name" value="AMINOTRANSFERASE CLASS V"/>
    <property type="match status" value="1"/>
</dbReference>
<dbReference type="KEGG" id="cvr:CHLNCDRAFT_48400"/>
<dbReference type="GO" id="GO:0005777">
    <property type="term" value="C:peroxisome"/>
    <property type="evidence" value="ECO:0007669"/>
    <property type="project" value="TreeGrafter"/>
</dbReference>
<evidence type="ECO:0000259" key="11">
    <source>
        <dbReference type="Pfam" id="PF00266"/>
    </source>
</evidence>
<feature type="binding site" evidence="7">
    <location>
        <position position="329"/>
    </location>
    <ligand>
        <name>substrate</name>
    </ligand>
</feature>
<dbReference type="InterPro" id="IPR020578">
    <property type="entry name" value="Aminotrans_V_PyrdxlP_BS"/>
</dbReference>
<organism evidence="13">
    <name type="scientific">Chlorella variabilis</name>
    <name type="common">Green alga</name>
    <dbReference type="NCBI Taxonomy" id="554065"/>
    <lineage>
        <taxon>Eukaryota</taxon>
        <taxon>Viridiplantae</taxon>
        <taxon>Chlorophyta</taxon>
        <taxon>core chlorophytes</taxon>
        <taxon>Trebouxiophyceae</taxon>
        <taxon>Chlorellales</taxon>
        <taxon>Chlorellaceae</taxon>
        <taxon>Chlorella clade</taxon>
        <taxon>Chlorella</taxon>
    </lineage>
</organism>
<dbReference type="eggNOG" id="KOG2862">
    <property type="taxonomic scope" value="Eukaryota"/>
</dbReference>
<dbReference type="Gene3D" id="3.40.640.10">
    <property type="entry name" value="Type I PLP-dependent aspartate aminotransferase-like (Major domain)"/>
    <property type="match status" value="1"/>
</dbReference>
<dbReference type="RefSeq" id="XP_005852113.1">
    <property type="nucleotide sequence ID" value="XM_005852051.1"/>
</dbReference>
<name>E1Z2J6_CHLVA</name>
<dbReference type="InterPro" id="IPR015422">
    <property type="entry name" value="PyrdxlP-dep_Trfase_small"/>
</dbReference>
<evidence type="ECO:0000313" key="12">
    <source>
        <dbReference type="EMBL" id="EFN60011.1"/>
    </source>
</evidence>
<comment type="cofactor">
    <cofactor evidence="1 8 10">
        <name>pyridoxal 5'-phosphate</name>
        <dbReference type="ChEBI" id="CHEBI:597326"/>
    </cofactor>
</comment>
<dbReference type="PROSITE" id="PS00595">
    <property type="entry name" value="AA_TRANSFER_CLASS_5"/>
    <property type="match status" value="1"/>
</dbReference>